<feature type="domain" description="Cation efflux protein transmembrane" evidence="22">
    <location>
        <begin position="355"/>
        <end position="460"/>
    </location>
</feature>
<feature type="transmembrane region" description="Helical" evidence="21">
    <location>
        <begin position="386"/>
        <end position="404"/>
    </location>
</feature>
<dbReference type="GO" id="GO:0032580">
    <property type="term" value="C:Golgi cisterna membrane"/>
    <property type="evidence" value="ECO:0007669"/>
    <property type="project" value="UniProtKB-SubCell"/>
</dbReference>
<dbReference type="NCBIfam" id="TIGR01297">
    <property type="entry name" value="CDF"/>
    <property type="match status" value="1"/>
</dbReference>
<keyword evidence="8 21" id="KW-0812">Transmembrane</keyword>
<evidence type="ECO:0000256" key="4">
    <source>
        <dbReference type="ARBA" id="ARBA00004638"/>
    </source>
</evidence>
<keyword evidence="12 21" id="KW-1133">Transmembrane helix</keyword>
<feature type="transmembrane region" description="Helical" evidence="21">
    <location>
        <begin position="187"/>
        <end position="207"/>
    </location>
</feature>
<keyword evidence="15 21" id="KW-0472">Membrane</keyword>
<evidence type="ECO:0000256" key="11">
    <source>
        <dbReference type="ARBA" id="ARBA00022906"/>
    </source>
</evidence>
<dbReference type="GO" id="GO:0005385">
    <property type="term" value="F:zinc ion transmembrane transporter activity"/>
    <property type="evidence" value="ECO:0007669"/>
    <property type="project" value="InterPro"/>
</dbReference>
<keyword evidence="11" id="KW-0864">Zinc transport</keyword>
<accession>A0A0R3T8L2</accession>
<evidence type="ECO:0000256" key="3">
    <source>
        <dbReference type="ARBA" id="ARBA00004557"/>
    </source>
</evidence>
<comment type="catalytic activity">
    <reaction evidence="20">
        <text>Zn(2+)(in) + 2 H(+)(out) = Zn(2+)(out) + 2 H(+)(in)</text>
        <dbReference type="Rhea" id="RHEA:72627"/>
        <dbReference type="ChEBI" id="CHEBI:15378"/>
        <dbReference type="ChEBI" id="CHEBI:29105"/>
    </reaction>
</comment>
<dbReference type="PANTHER" id="PTHR45755:SF1">
    <property type="entry name" value="PROTON-COUPLED ZINC ANTIPORTER SLC30A5"/>
    <property type="match status" value="1"/>
</dbReference>
<evidence type="ECO:0000256" key="14">
    <source>
        <dbReference type="ARBA" id="ARBA00023065"/>
    </source>
</evidence>
<proteinExistence type="inferred from homology"/>
<keyword evidence="6" id="KW-0813">Transport</keyword>
<evidence type="ECO:0000256" key="19">
    <source>
        <dbReference type="ARBA" id="ARBA00042217"/>
    </source>
</evidence>
<dbReference type="GO" id="GO:0015297">
    <property type="term" value="F:antiporter activity"/>
    <property type="evidence" value="ECO:0007669"/>
    <property type="project" value="UniProtKB-KW"/>
</dbReference>
<name>A0A0R3T8L2_RODNA</name>
<feature type="transmembrane region" description="Helical" evidence="21">
    <location>
        <begin position="112"/>
        <end position="134"/>
    </location>
</feature>
<keyword evidence="9" id="KW-0479">Metal-binding</keyword>
<feature type="transmembrane region" description="Helical" evidence="21">
    <location>
        <begin position="425"/>
        <end position="444"/>
    </location>
</feature>
<dbReference type="WBParaSite" id="HNAJ_0000340001-mRNA-1">
    <property type="protein sequence ID" value="HNAJ_0000340001-mRNA-1"/>
    <property type="gene ID" value="HNAJ_0000340001"/>
</dbReference>
<dbReference type="AlphaFoldDB" id="A0A0R3T8L2"/>
<evidence type="ECO:0000256" key="10">
    <source>
        <dbReference type="ARBA" id="ARBA00022833"/>
    </source>
</evidence>
<feature type="transmembrane region" description="Helical" evidence="21">
    <location>
        <begin position="228"/>
        <end position="250"/>
    </location>
</feature>
<dbReference type="InterPro" id="IPR027469">
    <property type="entry name" value="Cation_efflux_TMD_sf"/>
</dbReference>
<evidence type="ECO:0000256" key="15">
    <source>
        <dbReference type="ARBA" id="ARBA00023136"/>
    </source>
</evidence>
<dbReference type="GO" id="GO:0006882">
    <property type="term" value="P:intracellular zinc ion homeostasis"/>
    <property type="evidence" value="ECO:0007669"/>
    <property type="project" value="InterPro"/>
</dbReference>
<evidence type="ECO:0000313" key="23">
    <source>
        <dbReference type="WBParaSite" id="HNAJ_0000340001-mRNA-1"/>
    </source>
</evidence>
<feature type="transmembrane region" description="Helical" evidence="21">
    <location>
        <begin position="146"/>
        <end position="167"/>
    </location>
</feature>
<evidence type="ECO:0000256" key="6">
    <source>
        <dbReference type="ARBA" id="ARBA00022448"/>
    </source>
</evidence>
<feature type="transmembrane region" description="Helical" evidence="21">
    <location>
        <begin position="270"/>
        <end position="287"/>
    </location>
</feature>
<keyword evidence="13" id="KW-0333">Golgi apparatus</keyword>
<comment type="similarity">
    <text evidence="5">Belongs to the cation diffusion facilitator (CDF) transporter (TC 2.A.4) family. SLC30A subfamily.</text>
</comment>
<sequence>LFRILRHSLIRVILDIVWITGLIICGPFRFILLYRHGDIAMIAILTSVFIKSISSGKSRGTLFFIFGVLSIVFFDHDVQDAVTEHPEGVHKSLLIHRIYELFIHLGLSDHKFGAILLLISACAEAGFTSAARTLAASIGGAKRLHALSTCASVFLILLVSTFAAFFGTIFFHRQPSKLDIPLTEFSYSYGFFATLLVVLVFVADFYFTEFMVRKAGPNSVQRASYPCLAITAFLISACINGSVGTVSASVLKSDSQLDPIFPDSSLSQPAHYLSTGVILALVAFLYSSSLLTRSCADITGGGRRFVGFSPAGLPLYTPQAAPSSTGSGDGEGLSFAYHAVATLKQVTADKASFRIFVFLCLNLSFTFIELFYGVWTNSLGLISDGFHMLFDCAALVMGLYASVVGRWKPTRIYSFGFHRAEILSGFINSLALMVISSSIFVNALERIHQPPDINTDRLMVSSIKPSHLPILSPST</sequence>
<comment type="subunit">
    <text evidence="16">Heterodimer with SLC30A6/ZNT6; form a functional zinc ion transmembrane transporter.</text>
</comment>
<keyword evidence="14" id="KW-0406">Ion transport</keyword>
<evidence type="ECO:0000256" key="20">
    <source>
        <dbReference type="ARBA" id="ARBA00048349"/>
    </source>
</evidence>
<evidence type="ECO:0000256" key="16">
    <source>
        <dbReference type="ARBA" id="ARBA00038531"/>
    </source>
</evidence>
<evidence type="ECO:0000256" key="8">
    <source>
        <dbReference type="ARBA" id="ARBA00022692"/>
    </source>
</evidence>
<dbReference type="InterPro" id="IPR045316">
    <property type="entry name" value="Msc2-like"/>
</dbReference>
<organism evidence="23">
    <name type="scientific">Rodentolepis nana</name>
    <name type="common">Dwarf tapeworm</name>
    <name type="synonym">Hymenolepis nana</name>
    <dbReference type="NCBI Taxonomy" id="102285"/>
    <lineage>
        <taxon>Eukaryota</taxon>
        <taxon>Metazoa</taxon>
        <taxon>Spiralia</taxon>
        <taxon>Lophotrochozoa</taxon>
        <taxon>Platyhelminthes</taxon>
        <taxon>Cestoda</taxon>
        <taxon>Eucestoda</taxon>
        <taxon>Cyclophyllidea</taxon>
        <taxon>Hymenolepididae</taxon>
        <taxon>Rodentolepis</taxon>
    </lineage>
</organism>
<dbReference type="PANTHER" id="PTHR45755">
    <property type="match status" value="1"/>
</dbReference>
<evidence type="ECO:0000256" key="13">
    <source>
        <dbReference type="ARBA" id="ARBA00023034"/>
    </source>
</evidence>
<dbReference type="InterPro" id="IPR058533">
    <property type="entry name" value="Cation_efflux_TM"/>
</dbReference>
<evidence type="ECO:0000256" key="7">
    <source>
        <dbReference type="ARBA" id="ARBA00022449"/>
    </source>
</evidence>
<evidence type="ECO:0000256" key="12">
    <source>
        <dbReference type="ARBA" id="ARBA00022989"/>
    </source>
</evidence>
<dbReference type="SUPFAM" id="SSF161111">
    <property type="entry name" value="Cation efflux protein transmembrane domain-like"/>
    <property type="match status" value="1"/>
</dbReference>
<evidence type="ECO:0000256" key="17">
    <source>
        <dbReference type="ARBA" id="ARBA00040846"/>
    </source>
</evidence>
<evidence type="ECO:0000256" key="2">
    <source>
        <dbReference type="ARBA" id="ARBA00004205"/>
    </source>
</evidence>
<dbReference type="GO" id="GO:1904257">
    <property type="term" value="P:zinc ion import into Golgi lumen"/>
    <property type="evidence" value="ECO:0007669"/>
    <property type="project" value="TreeGrafter"/>
</dbReference>
<feature type="transmembrane region" description="Helical" evidence="21">
    <location>
        <begin position="353"/>
        <end position="374"/>
    </location>
</feature>
<evidence type="ECO:0000256" key="5">
    <source>
        <dbReference type="ARBA" id="ARBA00008873"/>
    </source>
</evidence>
<dbReference type="STRING" id="102285.A0A0R3T8L2"/>
<dbReference type="InterPro" id="IPR002524">
    <property type="entry name" value="Cation_efflux"/>
</dbReference>
<evidence type="ECO:0000256" key="9">
    <source>
        <dbReference type="ARBA" id="ARBA00022723"/>
    </source>
</evidence>
<keyword evidence="7" id="KW-0050">Antiport</keyword>
<evidence type="ECO:0000256" key="18">
    <source>
        <dbReference type="ARBA" id="ARBA00042038"/>
    </source>
</evidence>
<dbReference type="GO" id="GO:0012507">
    <property type="term" value="C:ER to Golgi transport vesicle membrane"/>
    <property type="evidence" value="ECO:0007669"/>
    <property type="project" value="UniProtKB-SubCell"/>
</dbReference>
<comment type="subcellular location">
    <subcellularLocation>
        <location evidence="3">Cytoplasmic vesicle</location>
        <location evidence="3">COPII-coated vesicle membrane</location>
        <topology evidence="3">Multi-pass membrane protein</topology>
    </subcellularLocation>
    <subcellularLocation>
        <location evidence="4">Cytoplasmic vesicle</location>
        <location evidence="4">Secretory vesicle membrane</location>
        <topology evidence="4">Multi-pass membrane protein</topology>
    </subcellularLocation>
    <subcellularLocation>
        <location evidence="2">Golgi apparatus</location>
        <location evidence="2">Golgi stack membrane</location>
        <topology evidence="2">Multi-pass membrane protein</topology>
    </subcellularLocation>
    <subcellularLocation>
        <location evidence="1">Golgi apparatus</location>
        <location evidence="1">trans-Golgi network membrane</location>
        <topology evidence="1">Multi-pass membrane protein</topology>
    </subcellularLocation>
</comment>
<evidence type="ECO:0000256" key="1">
    <source>
        <dbReference type="ARBA" id="ARBA00004166"/>
    </source>
</evidence>
<evidence type="ECO:0000256" key="21">
    <source>
        <dbReference type="SAM" id="Phobius"/>
    </source>
</evidence>
<evidence type="ECO:0000259" key="22">
    <source>
        <dbReference type="Pfam" id="PF01545"/>
    </source>
</evidence>
<dbReference type="GO" id="GO:0046872">
    <property type="term" value="F:metal ion binding"/>
    <property type="evidence" value="ECO:0007669"/>
    <property type="project" value="UniProtKB-KW"/>
</dbReference>
<protein>
    <recommendedName>
        <fullName evidence="17">Proton-coupled zinc antiporter SLC30A5</fullName>
    </recommendedName>
    <alternativeName>
        <fullName evidence="19">Solute carrier family 30 member 5</fullName>
    </alternativeName>
    <alternativeName>
        <fullName evidence="18">Zinc transporter 5</fullName>
    </alternativeName>
</protein>
<keyword evidence="10" id="KW-0862">Zinc</keyword>
<reference evidence="23" key="1">
    <citation type="submission" date="2017-02" db="UniProtKB">
        <authorList>
            <consortium name="WormBaseParasite"/>
        </authorList>
    </citation>
    <scope>IDENTIFICATION</scope>
</reference>
<feature type="transmembrane region" description="Helical" evidence="21">
    <location>
        <begin position="60"/>
        <end position="76"/>
    </location>
</feature>
<feature type="transmembrane region" description="Helical" evidence="21">
    <location>
        <begin position="12"/>
        <end position="31"/>
    </location>
</feature>
<dbReference type="Gene3D" id="1.20.1510.10">
    <property type="entry name" value="Cation efflux protein transmembrane domain"/>
    <property type="match status" value="1"/>
</dbReference>
<dbReference type="Pfam" id="PF01545">
    <property type="entry name" value="Cation_efflux"/>
    <property type="match status" value="1"/>
</dbReference>